<evidence type="ECO:0000313" key="2">
    <source>
        <dbReference type="Proteomes" id="UP000239485"/>
    </source>
</evidence>
<dbReference type="NCBIfam" id="TIGR03299">
    <property type="entry name" value="LGT_TIGR03299"/>
    <property type="match status" value="1"/>
</dbReference>
<dbReference type="Proteomes" id="UP000239485">
    <property type="component" value="Unassembled WGS sequence"/>
</dbReference>
<dbReference type="AlphaFoldDB" id="A0A2S6IBZ6"/>
<dbReference type="EMBL" id="PTJD01000025">
    <property type="protein sequence ID" value="PPK90215.1"/>
    <property type="molecule type" value="Genomic_DNA"/>
</dbReference>
<evidence type="ECO:0000313" key="1">
    <source>
        <dbReference type="EMBL" id="PPK90215.1"/>
    </source>
</evidence>
<comment type="caution">
    <text evidence="1">The sequence shown here is derived from an EMBL/GenBank/DDBJ whole genome shotgun (WGS) entry which is preliminary data.</text>
</comment>
<organism evidence="1 2">
    <name type="scientific">Kineococcus xinjiangensis</name>
    <dbReference type="NCBI Taxonomy" id="512762"/>
    <lineage>
        <taxon>Bacteria</taxon>
        <taxon>Bacillati</taxon>
        <taxon>Actinomycetota</taxon>
        <taxon>Actinomycetes</taxon>
        <taxon>Kineosporiales</taxon>
        <taxon>Kineosporiaceae</taxon>
        <taxon>Kineococcus</taxon>
    </lineage>
</organism>
<keyword evidence="2" id="KW-1185">Reference proteome</keyword>
<dbReference type="InterPro" id="IPR026325">
    <property type="entry name" value="DUF932"/>
</dbReference>
<gene>
    <name evidence="1" type="ORF">CLV92_12511</name>
</gene>
<sequence>MSRETLTWLNQNTVIGFTDLRGNAWHRVDSLQGERSNHYPGAVPFATVAELLRSAEVASYPVSVRMPATLDDFTCFDENNRPVRDVRIEDRQAITRISTGAVHGIFSGGYQVHQFDEWLLNKISNLVGDTLSIGSAGLLKGGAVAWVSIELPENITTREGVTFRPNLLACTSHDGSLATTFKRVVTVVVCDNTLSAALGEKGQQVKVKHSRYADLRLTEARDALNMLEVTADAFQDQVRALCETTVTDRQWSAFLDRVAPIEGSNRSKTIARNKQDGLDRMWRHDSRVTDWKGTGWGVVQAVNTWEHWEKTVKGAERDERNRLRAVTGGVDDLDRSTVTTLNQVLATV</sequence>
<name>A0A2S6IBZ6_9ACTN</name>
<accession>A0A2S6IBZ6</accession>
<dbReference type="RefSeq" id="WP_104435883.1">
    <property type="nucleotide sequence ID" value="NZ_PTJD01000025.1"/>
</dbReference>
<dbReference type="OrthoDB" id="5141542at2"/>
<dbReference type="Pfam" id="PF06067">
    <property type="entry name" value="DUF932"/>
    <property type="match status" value="1"/>
</dbReference>
<protein>
    <submittedName>
        <fullName evidence="1">Phage/plasmid-like protein (TIGR03299 family)</fullName>
    </submittedName>
</protein>
<reference evidence="1 2" key="1">
    <citation type="submission" date="2018-02" db="EMBL/GenBank/DDBJ databases">
        <title>Genomic Encyclopedia of Archaeal and Bacterial Type Strains, Phase II (KMG-II): from individual species to whole genera.</title>
        <authorList>
            <person name="Goeker M."/>
        </authorList>
    </citation>
    <scope>NUCLEOTIDE SEQUENCE [LARGE SCALE GENOMIC DNA]</scope>
    <source>
        <strain evidence="1 2">DSM 22857</strain>
    </source>
</reference>
<dbReference type="InterPro" id="IPR017686">
    <property type="entry name" value="Phg/plasmid-like_prot"/>
</dbReference>
<proteinExistence type="predicted"/>